<dbReference type="InterPro" id="IPR003593">
    <property type="entry name" value="AAA+_ATPase"/>
</dbReference>
<evidence type="ECO:0000313" key="10">
    <source>
        <dbReference type="Proteomes" id="UP000645257"/>
    </source>
</evidence>
<evidence type="ECO:0000256" key="5">
    <source>
        <dbReference type="ARBA" id="ARBA00022967"/>
    </source>
</evidence>
<dbReference type="SUPFAM" id="SSF55021">
    <property type="entry name" value="ACT-like"/>
    <property type="match status" value="1"/>
</dbReference>
<dbReference type="SUPFAM" id="SSF52540">
    <property type="entry name" value="P-loop containing nucleoside triphosphate hydrolases"/>
    <property type="match status" value="1"/>
</dbReference>
<dbReference type="InterPro" id="IPR041701">
    <property type="entry name" value="MetN_ABC"/>
</dbReference>
<dbReference type="Proteomes" id="UP000645257">
    <property type="component" value="Unassembled WGS sequence"/>
</dbReference>
<dbReference type="PROSITE" id="PS00211">
    <property type="entry name" value="ABC_TRANSPORTER_1"/>
    <property type="match status" value="1"/>
</dbReference>
<reference evidence="9" key="2">
    <citation type="submission" date="2020-09" db="EMBL/GenBank/DDBJ databases">
        <authorList>
            <person name="Sun Q."/>
            <person name="Kim S."/>
        </authorList>
    </citation>
    <scope>NUCLEOTIDE SEQUENCE</scope>
    <source>
        <strain evidence="9">KCTC 32182</strain>
    </source>
</reference>
<keyword evidence="6" id="KW-0029">Amino-acid transport</keyword>
<keyword evidence="4 9" id="KW-0067">ATP-binding</keyword>
<evidence type="ECO:0000256" key="4">
    <source>
        <dbReference type="ARBA" id="ARBA00022840"/>
    </source>
</evidence>
<evidence type="ECO:0000256" key="7">
    <source>
        <dbReference type="ARBA" id="ARBA00023136"/>
    </source>
</evidence>
<dbReference type="InterPro" id="IPR050086">
    <property type="entry name" value="MetN_ABC_transporter-like"/>
</dbReference>
<keyword evidence="5" id="KW-1278">Translocase</keyword>
<dbReference type="Gene3D" id="3.30.70.260">
    <property type="match status" value="1"/>
</dbReference>
<dbReference type="GO" id="GO:0006865">
    <property type="term" value="P:amino acid transport"/>
    <property type="evidence" value="ECO:0007669"/>
    <property type="project" value="UniProtKB-KW"/>
</dbReference>
<comment type="caution">
    <text evidence="9">The sequence shown here is derived from an EMBL/GenBank/DDBJ whole genome shotgun (WGS) entry which is preliminary data.</text>
</comment>
<dbReference type="Gene3D" id="3.40.50.300">
    <property type="entry name" value="P-loop containing nucleotide triphosphate hydrolases"/>
    <property type="match status" value="1"/>
</dbReference>
<evidence type="ECO:0000256" key="3">
    <source>
        <dbReference type="ARBA" id="ARBA00022741"/>
    </source>
</evidence>
<dbReference type="InterPro" id="IPR045865">
    <property type="entry name" value="ACT-like_dom_sf"/>
</dbReference>
<dbReference type="InterPro" id="IPR017871">
    <property type="entry name" value="ABC_transporter-like_CS"/>
</dbReference>
<sequence length="337" mass="36743">MIEVAHLEKHYRVDGRSVRALDDINLSIAEGEVFGIIGRSGAGKSTLIRCLNLLERPDTGRVALDGVDLTTLDARALQHARRRIGMVFQHFNLLTSRTVAGNIRFPLELAGELDKAAMDARVNELIELVGLSGFGDSYPSQLSGGQKQRVGIARALASHPAVLLCDEATSALDPETTDAILALLLDINRRLKLTIVLITHEMRVIRNLCDRVAVIEGGRIVESGTVIDVFLHPRHDATRKLLAETGFYQEASQQAWRAHVAGPLLKLTFVGPATLTPVLDEVSREHRVNFNLVNGTLADIKGTPFGQLLVGVVKSDIPLADLQTVFHEKGVDCEVLP</sequence>
<protein>
    <submittedName>
        <fullName evidence="9">Methionine import ATP-binding protein MetN 2</fullName>
    </submittedName>
</protein>
<keyword evidence="1" id="KW-0813">Transport</keyword>
<evidence type="ECO:0000256" key="6">
    <source>
        <dbReference type="ARBA" id="ARBA00022970"/>
    </source>
</evidence>
<dbReference type="RefSeq" id="WP_189529953.1">
    <property type="nucleotide sequence ID" value="NZ_BMYX01000001.1"/>
</dbReference>
<dbReference type="Pfam" id="PF00005">
    <property type="entry name" value="ABC_tran"/>
    <property type="match status" value="1"/>
</dbReference>
<evidence type="ECO:0000313" key="9">
    <source>
        <dbReference type="EMBL" id="GGY02353.1"/>
    </source>
</evidence>
<dbReference type="PANTHER" id="PTHR43166">
    <property type="entry name" value="AMINO ACID IMPORT ATP-BINDING PROTEIN"/>
    <property type="match status" value="1"/>
</dbReference>
<dbReference type="SMART" id="SM00382">
    <property type="entry name" value="AAA"/>
    <property type="match status" value="1"/>
</dbReference>
<reference evidence="9" key="1">
    <citation type="journal article" date="2014" name="Int. J. Syst. Evol. Microbiol.">
        <title>Complete genome sequence of Corynebacterium casei LMG S-19264T (=DSM 44701T), isolated from a smear-ripened cheese.</title>
        <authorList>
            <consortium name="US DOE Joint Genome Institute (JGI-PGF)"/>
            <person name="Walter F."/>
            <person name="Albersmeier A."/>
            <person name="Kalinowski J."/>
            <person name="Ruckert C."/>
        </authorList>
    </citation>
    <scope>NUCLEOTIDE SEQUENCE</scope>
    <source>
        <strain evidence="9">KCTC 32182</strain>
    </source>
</reference>
<feature type="domain" description="ABC transporter" evidence="8">
    <location>
        <begin position="2"/>
        <end position="242"/>
    </location>
</feature>
<evidence type="ECO:0000256" key="2">
    <source>
        <dbReference type="ARBA" id="ARBA00022475"/>
    </source>
</evidence>
<dbReference type="InterPro" id="IPR003439">
    <property type="entry name" value="ABC_transporter-like_ATP-bd"/>
</dbReference>
<proteinExistence type="predicted"/>
<keyword evidence="10" id="KW-1185">Reference proteome</keyword>
<dbReference type="SMART" id="SM00930">
    <property type="entry name" value="NIL"/>
    <property type="match status" value="1"/>
</dbReference>
<dbReference type="CDD" id="cd03258">
    <property type="entry name" value="ABC_MetN_methionine_transporter"/>
    <property type="match status" value="1"/>
</dbReference>
<gene>
    <name evidence="9" type="primary">metN2</name>
    <name evidence="9" type="ORF">GCM10011289_00540</name>
</gene>
<dbReference type="InterPro" id="IPR027417">
    <property type="entry name" value="P-loop_NTPase"/>
</dbReference>
<evidence type="ECO:0000256" key="1">
    <source>
        <dbReference type="ARBA" id="ARBA00022448"/>
    </source>
</evidence>
<dbReference type="Pfam" id="PF09383">
    <property type="entry name" value="NIL"/>
    <property type="match status" value="1"/>
</dbReference>
<keyword evidence="7" id="KW-0472">Membrane</keyword>
<dbReference type="AlphaFoldDB" id="A0A918NWF7"/>
<accession>A0A918NWF7</accession>
<dbReference type="InterPro" id="IPR018449">
    <property type="entry name" value="NIL_domain"/>
</dbReference>
<dbReference type="PANTHER" id="PTHR43166:SF30">
    <property type="entry name" value="METHIONINE IMPORT ATP-BINDING PROTEIN METN"/>
    <property type="match status" value="1"/>
</dbReference>
<dbReference type="GO" id="GO:0005524">
    <property type="term" value="F:ATP binding"/>
    <property type="evidence" value="ECO:0007669"/>
    <property type="project" value="UniProtKB-KW"/>
</dbReference>
<name>A0A918NWF7_9NEIS</name>
<evidence type="ECO:0000259" key="8">
    <source>
        <dbReference type="PROSITE" id="PS50893"/>
    </source>
</evidence>
<dbReference type="EMBL" id="BMYX01000001">
    <property type="protein sequence ID" value="GGY02353.1"/>
    <property type="molecule type" value="Genomic_DNA"/>
</dbReference>
<keyword evidence="2" id="KW-1003">Cell membrane</keyword>
<dbReference type="PROSITE" id="PS50893">
    <property type="entry name" value="ABC_TRANSPORTER_2"/>
    <property type="match status" value="1"/>
</dbReference>
<dbReference type="GO" id="GO:0016887">
    <property type="term" value="F:ATP hydrolysis activity"/>
    <property type="evidence" value="ECO:0007669"/>
    <property type="project" value="InterPro"/>
</dbReference>
<keyword evidence="3" id="KW-0547">Nucleotide-binding</keyword>
<organism evidence="9 10">
    <name type="scientific">Paludibacterium paludis</name>
    <dbReference type="NCBI Taxonomy" id="1225769"/>
    <lineage>
        <taxon>Bacteria</taxon>
        <taxon>Pseudomonadati</taxon>
        <taxon>Pseudomonadota</taxon>
        <taxon>Betaproteobacteria</taxon>
        <taxon>Neisseriales</taxon>
        <taxon>Chromobacteriaceae</taxon>
        <taxon>Paludibacterium</taxon>
    </lineage>
</organism>